<gene>
    <name evidence="2" type="ORF">VTH8203_00953</name>
</gene>
<evidence type="ECO:0000313" key="3">
    <source>
        <dbReference type="Proteomes" id="UP000219336"/>
    </source>
</evidence>
<dbReference type="EMBL" id="OANU01000008">
    <property type="protein sequence ID" value="SNX47352.1"/>
    <property type="molecule type" value="Genomic_DNA"/>
</dbReference>
<dbReference type="Pfam" id="PF01963">
    <property type="entry name" value="TraB_PrgY_gumN"/>
    <property type="match status" value="1"/>
</dbReference>
<evidence type="ECO:0000256" key="1">
    <source>
        <dbReference type="SAM" id="SignalP"/>
    </source>
</evidence>
<name>A0A240EF95_9VIBR</name>
<dbReference type="PANTHER" id="PTHR40590:SF1">
    <property type="entry name" value="CYTOPLASMIC PROTEIN"/>
    <property type="match status" value="1"/>
</dbReference>
<dbReference type="RefSeq" id="WP_390255324.1">
    <property type="nucleotide sequence ID" value="NZ_JBHSII010000001.1"/>
</dbReference>
<keyword evidence="1" id="KW-0732">Signal</keyword>
<accession>A0A240EF95</accession>
<feature type="signal peptide" evidence="1">
    <location>
        <begin position="1"/>
        <end position="22"/>
    </location>
</feature>
<dbReference type="PANTHER" id="PTHR40590">
    <property type="entry name" value="CYTOPLASMIC PROTEIN-RELATED"/>
    <property type="match status" value="1"/>
</dbReference>
<dbReference type="InterPro" id="IPR002816">
    <property type="entry name" value="TraB/PrgY/GumN_fam"/>
</dbReference>
<feature type="chain" id="PRO_5012105228" evidence="1">
    <location>
        <begin position="23"/>
        <end position="289"/>
    </location>
</feature>
<proteinExistence type="predicted"/>
<dbReference type="CDD" id="cd14789">
    <property type="entry name" value="Tiki"/>
    <property type="match status" value="1"/>
</dbReference>
<organism evidence="2 3">
    <name type="scientific">Vibrio thalassae</name>
    <dbReference type="NCBI Taxonomy" id="1243014"/>
    <lineage>
        <taxon>Bacteria</taxon>
        <taxon>Pseudomonadati</taxon>
        <taxon>Pseudomonadota</taxon>
        <taxon>Gammaproteobacteria</taxon>
        <taxon>Vibrionales</taxon>
        <taxon>Vibrionaceae</taxon>
        <taxon>Vibrio</taxon>
    </lineage>
</organism>
<sequence length="289" mass="32833">MINYLRPSFTGLLLLVSLCSNAEPLLWQADKGEQRLYLMGTIHVGDTKLDPFSRKVTEALSQADSLIVETRLNEKVRFPQKPQPSAKQMLDEEHLAALIAIIKQASLVPSTILSLPPWQAALTLQQWQFQSLNYQPEFSIDMQFVRWANTHQLPIVGLETLQFQIDLFVTQPDHGLAMLKQTLQEWSDSEASIRCLVESWRMGDIKNLEAVLATVTYNEAFYQSFIFERNERWVKVLSQDYPVGTYFVAVGAMHLVGEHSVIELLRQLGYDISLMSTPSRAHCSTSSDS</sequence>
<dbReference type="InterPro" id="IPR047111">
    <property type="entry name" value="YbaP-like"/>
</dbReference>
<keyword evidence="3" id="KW-1185">Reference proteome</keyword>
<dbReference type="AlphaFoldDB" id="A0A240EF95"/>
<reference evidence="3" key="1">
    <citation type="submission" date="2016-06" db="EMBL/GenBank/DDBJ databases">
        <authorList>
            <person name="Rodrigo-Torres L."/>
            <person name="Arahal R.D."/>
            <person name="Lucena T."/>
        </authorList>
    </citation>
    <scope>NUCLEOTIDE SEQUENCE [LARGE SCALE GENOMIC DNA]</scope>
    <source>
        <strain evidence="3">CECT8203</strain>
    </source>
</reference>
<dbReference type="Proteomes" id="UP000219336">
    <property type="component" value="Unassembled WGS sequence"/>
</dbReference>
<evidence type="ECO:0000313" key="2">
    <source>
        <dbReference type="EMBL" id="SNX47352.1"/>
    </source>
</evidence>
<protein>
    <submittedName>
        <fullName evidence="2">TraB family protein</fullName>
    </submittedName>
</protein>